<dbReference type="SUPFAM" id="SSF54001">
    <property type="entry name" value="Cysteine proteinases"/>
    <property type="match status" value="1"/>
</dbReference>
<keyword evidence="4" id="KW-0788">Thiol protease</keyword>
<keyword evidence="7" id="KW-1185">Reference proteome</keyword>
<dbReference type="PANTHER" id="PTHR47053">
    <property type="entry name" value="MUREIN DD-ENDOPEPTIDASE MEPH-RELATED"/>
    <property type="match status" value="1"/>
</dbReference>
<name>A0AAW9RSP7_9BACT</name>
<protein>
    <submittedName>
        <fullName evidence="6">C40 family peptidase</fullName>
    </submittedName>
</protein>
<sequence>MIKLSGLAIFTSFLFCSKLFHTPEKKELADPDSIVQFAQQLLGTPYRYGSASPKGFDCSGFVYYVFKNFDLEVPRSSKYYQGFGKDISLDEARKGDVIVFTGTNLKNRTPGHVGIILNEEGDEIQFIHASSSKKHPEVCITYLKEGLYAKRFLKVVRVF</sequence>
<dbReference type="InterPro" id="IPR051202">
    <property type="entry name" value="Peptidase_C40"/>
</dbReference>
<evidence type="ECO:0000256" key="2">
    <source>
        <dbReference type="ARBA" id="ARBA00022670"/>
    </source>
</evidence>
<evidence type="ECO:0000256" key="1">
    <source>
        <dbReference type="ARBA" id="ARBA00007074"/>
    </source>
</evidence>
<evidence type="ECO:0000313" key="6">
    <source>
        <dbReference type="EMBL" id="MEN7547947.1"/>
    </source>
</evidence>
<dbReference type="GO" id="GO:0006508">
    <property type="term" value="P:proteolysis"/>
    <property type="evidence" value="ECO:0007669"/>
    <property type="project" value="UniProtKB-KW"/>
</dbReference>
<evidence type="ECO:0000313" key="7">
    <source>
        <dbReference type="Proteomes" id="UP001403385"/>
    </source>
</evidence>
<comment type="similarity">
    <text evidence="1">Belongs to the peptidase C40 family.</text>
</comment>
<dbReference type="AlphaFoldDB" id="A0AAW9RSP7"/>
<dbReference type="RefSeq" id="WP_346820729.1">
    <property type="nucleotide sequence ID" value="NZ_JBDKWZ010000004.1"/>
</dbReference>
<dbReference type="EMBL" id="JBDKWZ010000004">
    <property type="protein sequence ID" value="MEN7547947.1"/>
    <property type="molecule type" value="Genomic_DNA"/>
</dbReference>
<dbReference type="Gene3D" id="3.90.1720.10">
    <property type="entry name" value="endopeptidase domain like (from Nostoc punctiforme)"/>
    <property type="match status" value="1"/>
</dbReference>
<proteinExistence type="inferred from homology"/>
<dbReference type="Proteomes" id="UP001403385">
    <property type="component" value="Unassembled WGS sequence"/>
</dbReference>
<dbReference type="Pfam" id="PF00877">
    <property type="entry name" value="NLPC_P60"/>
    <property type="match status" value="1"/>
</dbReference>
<evidence type="ECO:0000259" key="5">
    <source>
        <dbReference type="PROSITE" id="PS51935"/>
    </source>
</evidence>
<keyword evidence="3" id="KW-0378">Hydrolase</keyword>
<comment type="caution">
    <text evidence="6">The sequence shown here is derived from an EMBL/GenBank/DDBJ whole genome shotgun (WGS) entry which is preliminary data.</text>
</comment>
<evidence type="ECO:0000256" key="4">
    <source>
        <dbReference type="ARBA" id="ARBA00022807"/>
    </source>
</evidence>
<feature type="domain" description="NlpC/P60" evidence="5">
    <location>
        <begin position="28"/>
        <end position="159"/>
    </location>
</feature>
<dbReference type="PANTHER" id="PTHR47053:SF1">
    <property type="entry name" value="MUREIN DD-ENDOPEPTIDASE MEPH-RELATED"/>
    <property type="match status" value="1"/>
</dbReference>
<dbReference type="InterPro" id="IPR000064">
    <property type="entry name" value="NLP_P60_dom"/>
</dbReference>
<evidence type="ECO:0000256" key="3">
    <source>
        <dbReference type="ARBA" id="ARBA00022801"/>
    </source>
</evidence>
<dbReference type="GO" id="GO:0008234">
    <property type="term" value="F:cysteine-type peptidase activity"/>
    <property type="evidence" value="ECO:0007669"/>
    <property type="project" value="UniProtKB-KW"/>
</dbReference>
<reference evidence="6 7" key="1">
    <citation type="submission" date="2024-04" db="EMBL/GenBank/DDBJ databases">
        <title>Novel genus in family Flammeovirgaceae.</title>
        <authorList>
            <person name="Nguyen T.H."/>
            <person name="Vuong T.Q."/>
            <person name="Le H."/>
            <person name="Kim S.-G."/>
        </authorList>
    </citation>
    <scope>NUCLEOTIDE SEQUENCE [LARGE SCALE GENOMIC DNA]</scope>
    <source>
        <strain evidence="6 7">JCM 23209</strain>
    </source>
</reference>
<accession>A0AAW9RSP7</accession>
<dbReference type="InterPro" id="IPR038765">
    <property type="entry name" value="Papain-like_cys_pep_sf"/>
</dbReference>
<organism evidence="6 7">
    <name type="scientific">Rapidithrix thailandica</name>
    <dbReference type="NCBI Taxonomy" id="413964"/>
    <lineage>
        <taxon>Bacteria</taxon>
        <taxon>Pseudomonadati</taxon>
        <taxon>Bacteroidota</taxon>
        <taxon>Cytophagia</taxon>
        <taxon>Cytophagales</taxon>
        <taxon>Flammeovirgaceae</taxon>
        <taxon>Rapidithrix</taxon>
    </lineage>
</organism>
<gene>
    <name evidence="6" type="ORF">AAG747_08505</name>
</gene>
<keyword evidence="2" id="KW-0645">Protease</keyword>
<dbReference type="PROSITE" id="PS51935">
    <property type="entry name" value="NLPC_P60"/>
    <property type="match status" value="1"/>
</dbReference>